<reference evidence="1" key="1">
    <citation type="submission" date="2018-06" db="EMBL/GenBank/DDBJ databases">
        <authorList>
            <person name="Zhirakovskaya E."/>
        </authorList>
    </citation>
    <scope>NUCLEOTIDE SEQUENCE</scope>
</reference>
<accession>A0A3B1CIU7</accession>
<sequence length="562" mass="62445">MIFSNLALLQKTRFRLAINSATRAGRRGLFKYVAVFVMASLFVVGDYLFFHRILAYFNELPLDVGEILIVQILNLLCLTIFSMLVFSNIVAAISTLYMSRDLDFIISSPIPIRAVFLSKFILTTYNSSWMPLLFSLPVFVAYGNVFYAGWGYYATLPFLILPFLLIPAGIGIMTTMTLARFFPARKAYQVMSFIGVIFLAGLVLYLRFMQPEKFIGKDVADSKIIEFVEKLKAPDYEWLPSSMMTNALKAGVTGDWPAFNTEFLWLWMIALVCVVITTLVAGAIYYTGWASSQTAKKAGSADKERFFYRLVRRVTGVAGPDIRAFFLKDSKLFFRDTAQWSQLFMLGALVVVYIFNIRNLPLDTIYLKNLISVMNIGLAGVVLSAVAARFVFASTSMEGRSFWAIKTAPVDFGRFLWAKFFMYFFPLLILAETLVIASNLLLGIDGYVMAVSAGTIAAITTGITGLGVGLGAIYPKFDFENVAEVATTSGAITYMIISMAYIGLCVSLVAGPVYVHLSNTLLLSGLPESDAWFYFGVLTLVTAIMAFLPLKIGARSLEKFEI</sequence>
<dbReference type="AlphaFoldDB" id="A0A3B1CIU7"/>
<name>A0A3B1CIU7_9ZZZZ</name>
<organism evidence="1">
    <name type="scientific">hydrothermal vent metagenome</name>
    <dbReference type="NCBI Taxonomy" id="652676"/>
    <lineage>
        <taxon>unclassified sequences</taxon>
        <taxon>metagenomes</taxon>
        <taxon>ecological metagenomes</taxon>
    </lineage>
</organism>
<dbReference type="EMBL" id="UOGC01000156">
    <property type="protein sequence ID" value="VAX23864.1"/>
    <property type="molecule type" value="Genomic_DNA"/>
</dbReference>
<dbReference type="Pfam" id="PF16949">
    <property type="entry name" value="ABC_tran_2"/>
    <property type="match status" value="1"/>
</dbReference>
<proteinExistence type="predicted"/>
<protein>
    <recommendedName>
        <fullName evidence="2">ABC-2 type transport system permease protein</fullName>
    </recommendedName>
</protein>
<gene>
    <name evidence="1" type="ORF">MNBD_NITROSPINAE01-26</name>
</gene>
<evidence type="ECO:0000313" key="1">
    <source>
        <dbReference type="EMBL" id="VAX23864.1"/>
    </source>
</evidence>
<evidence type="ECO:0008006" key="2">
    <source>
        <dbReference type="Google" id="ProtNLM"/>
    </source>
</evidence>
<dbReference type="InterPro" id="IPR031599">
    <property type="entry name" value="ABC_tran_2"/>
</dbReference>